<sequence length="206" mass="22786">MAVNTVLANGMRARVTNDNHPDLFFTLRGAAPSMGITTSIKVETFPVPTYSVIFSYTWDLDVETVSQALLDFQTFVTDTTTDLPPEFGGRLTVSKGTTQGKLGFTLIGGWHGEQGKLDGVLALLLAKLPRLATTDRLGNGAYIDSVNKLGGGLYTSKVRYPGYTFYVRSLMMPVGVCSRLFLLSLMLCLYRRRQQYPKSNIERLEL</sequence>
<evidence type="ECO:0000256" key="2">
    <source>
        <dbReference type="ARBA" id="ARBA00005466"/>
    </source>
</evidence>
<reference evidence="6 7" key="1">
    <citation type="submission" date="2024-05" db="EMBL/GenBank/DDBJ databases">
        <title>A draft genome resource for the thread blight pathogen Marasmius tenuissimus strain MS-2.</title>
        <authorList>
            <person name="Yulfo-Soto G.E."/>
            <person name="Baruah I.K."/>
            <person name="Amoako-Attah I."/>
            <person name="Bukari Y."/>
            <person name="Meinhardt L.W."/>
            <person name="Bailey B.A."/>
            <person name="Cohen S.P."/>
        </authorList>
    </citation>
    <scope>NUCLEOTIDE SEQUENCE [LARGE SCALE GENOMIC DNA]</scope>
    <source>
        <strain evidence="6 7">MS-2</strain>
    </source>
</reference>
<keyword evidence="7" id="KW-1185">Reference proteome</keyword>
<protein>
    <submittedName>
        <fullName evidence="6">Uncharacterized protein</fullName>
    </submittedName>
</protein>
<dbReference type="PANTHER" id="PTHR42973">
    <property type="entry name" value="BINDING OXIDOREDUCTASE, PUTATIVE (AFU_ORTHOLOGUE AFUA_1G17690)-RELATED"/>
    <property type="match status" value="1"/>
</dbReference>
<evidence type="ECO:0000256" key="1">
    <source>
        <dbReference type="ARBA" id="ARBA00001974"/>
    </source>
</evidence>
<comment type="caution">
    <text evidence="6">The sequence shown here is derived from an EMBL/GenBank/DDBJ whole genome shotgun (WGS) entry which is preliminary data.</text>
</comment>
<keyword evidence="4" id="KW-0274">FAD</keyword>
<dbReference type="InterPro" id="IPR050416">
    <property type="entry name" value="FAD-linked_Oxidoreductase"/>
</dbReference>
<comment type="similarity">
    <text evidence="2">Belongs to the oxygen-dependent FAD-linked oxidoreductase family.</text>
</comment>
<dbReference type="Gene3D" id="3.40.462.20">
    <property type="match status" value="1"/>
</dbReference>
<dbReference type="PANTHER" id="PTHR42973:SF39">
    <property type="entry name" value="FAD-BINDING PCMH-TYPE DOMAIN-CONTAINING PROTEIN"/>
    <property type="match status" value="1"/>
</dbReference>
<evidence type="ECO:0000256" key="3">
    <source>
        <dbReference type="ARBA" id="ARBA00022630"/>
    </source>
</evidence>
<keyword evidence="5" id="KW-0560">Oxidoreductase</keyword>
<dbReference type="Proteomes" id="UP001437256">
    <property type="component" value="Unassembled WGS sequence"/>
</dbReference>
<dbReference type="InterPro" id="IPR036318">
    <property type="entry name" value="FAD-bd_PCMH-like_sf"/>
</dbReference>
<evidence type="ECO:0000256" key="5">
    <source>
        <dbReference type="ARBA" id="ARBA00023002"/>
    </source>
</evidence>
<comment type="cofactor">
    <cofactor evidence="1">
        <name>FAD</name>
        <dbReference type="ChEBI" id="CHEBI:57692"/>
    </cofactor>
</comment>
<accession>A0ABR3A8S0</accession>
<evidence type="ECO:0000313" key="7">
    <source>
        <dbReference type="Proteomes" id="UP001437256"/>
    </source>
</evidence>
<keyword evidence="3" id="KW-0285">Flavoprotein</keyword>
<dbReference type="EMBL" id="JBBXMP010000009">
    <property type="protein sequence ID" value="KAL0069910.1"/>
    <property type="molecule type" value="Genomic_DNA"/>
</dbReference>
<dbReference type="InterPro" id="IPR016169">
    <property type="entry name" value="FAD-bd_PCMH_sub2"/>
</dbReference>
<organism evidence="6 7">
    <name type="scientific">Marasmius tenuissimus</name>
    <dbReference type="NCBI Taxonomy" id="585030"/>
    <lineage>
        <taxon>Eukaryota</taxon>
        <taxon>Fungi</taxon>
        <taxon>Dikarya</taxon>
        <taxon>Basidiomycota</taxon>
        <taxon>Agaricomycotina</taxon>
        <taxon>Agaricomycetes</taxon>
        <taxon>Agaricomycetidae</taxon>
        <taxon>Agaricales</taxon>
        <taxon>Marasmiineae</taxon>
        <taxon>Marasmiaceae</taxon>
        <taxon>Marasmius</taxon>
    </lineage>
</organism>
<dbReference type="SUPFAM" id="SSF56176">
    <property type="entry name" value="FAD-binding/transporter-associated domain-like"/>
    <property type="match status" value="1"/>
</dbReference>
<gene>
    <name evidence="6" type="ORF">AAF712_002805</name>
</gene>
<evidence type="ECO:0000313" key="6">
    <source>
        <dbReference type="EMBL" id="KAL0069910.1"/>
    </source>
</evidence>
<dbReference type="Gene3D" id="3.30.465.10">
    <property type="match status" value="1"/>
</dbReference>
<proteinExistence type="inferred from homology"/>
<name>A0ABR3A8S0_9AGAR</name>
<evidence type="ECO:0000256" key="4">
    <source>
        <dbReference type="ARBA" id="ARBA00022827"/>
    </source>
</evidence>